<accession>A0A1R0GW13</accession>
<organism evidence="1 2">
    <name type="scientific">Smittium mucronatum</name>
    <dbReference type="NCBI Taxonomy" id="133383"/>
    <lineage>
        <taxon>Eukaryota</taxon>
        <taxon>Fungi</taxon>
        <taxon>Fungi incertae sedis</taxon>
        <taxon>Zoopagomycota</taxon>
        <taxon>Kickxellomycotina</taxon>
        <taxon>Harpellomycetes</taxon>
        <taxon>Harpellales</taxon>
        <taxon>Legeriomycetaceae</taxon>
        <taxon>Smittium</taxon>
    </lineage>
</organism>
<dbReference type="EMBL" id="LSSL01002782">
    <property type="protein sequence ID" value="OLY81096.1"/>
    <property type="molecule type" value="Genomic_DNA"/>
</dbReference>
<reference evidence="1 2" key="1">
    <citation type="journal article" date="2016" name="Mol. Biol. Evol.">
        <title>Genome-Wide Survey of Gut Fungi (Harpellales) Reveals the First Horizontally Transferred Ubiquitin Gene from a Mosquito Host.</title>
        <authorList>
            <person name="Wang Y."/>
            <person name="White M.M."/>
            <person name="Kvist S."/>
            <person name="Moncalvo J.M."/>
        </authorList>
    </citation>
    <scope>NUCLEOTIDE SEQUENCE [LARGE SCALE GENOMIC DNA]</scope>
    <source>
        <strain evidence="1 2">ALG-7-W6</strain>
    </source>
</reference>
<evidence type="ECO:0000313" key="1">
    <source>
        <dbReference type="EMBL" id="OLY81096.1"/>
    </source>
</evidence>
<protein>
    <submittedName>
        <fullName evidence="1">Uncharacterized protein</fullName>
    </submittedName>
</protein>
<gene>
    <name evidence="1" type="ORF">AYI68_g4801</name>
</gene>
<name>A0A1R0GW13_9FUNG</name>
<comment type="caution">
    <text evidence="1">The sequence shown here is derived from an EMBL/GenBank/DDBJ whole genome shotgun (WGS) entry which is preliminary data.</text>
</comment>
<keyword evidence="2" id="KW-1185">Reference proteome</keyword>
<evidence type="ECO:0000313" key="2">
    <source>
        <dbReference type="Proteomes" id="UP000187455"/>
    </source>
</evidence>
<sequence length="69" mass="8367">MIFIFDFHQYYRFSVLVSPQLESNNVQAFVCLVLRQFPSRTQEILEHFSIFALYLSVCRSLRFFIFFES</sequence>
<dbReference type="Proteomes" id="UP000187455">
    <property type="component" value="Unassembled WGS sequence"/>
</dbReference>
<dbReference type="AlphaFoldDB" id="A0A1R0GW13"/>
<proteinExistence type="predicted"/>